<evidence type="ECO:0000313" key="4">
    <source>
        <dbReference type="Proteomes" id="UP000238157"/>
    </source>
</evidence>
<evidence type="ECO:0000313" key="3">
    <source>
        <dbReference type="EMBL" id="PRY89661.1"/>
    </source>
</evidence>
<dbReference type="Gene3D" id="2.60.40.10">
    <property type="entry name" value="Immunoglobulins"/>
    <property type="match status" value="1"/>
</dbReference>
<dbReference type="OrthoDB" id="253051at2"/>
<feature type="domain" description="Cellulose-binding Sde182 C-terminal" evidence="2">
    <location>
        <begin position="430"/>
        <end position="508"/>
    </location>
</feature>
<dbReference type="Proteomes" id="UP000238157">
    <property type="component" value="Unassembled WGS sequence"/>
</dbReference>
<evidence type="ECO:0000259" key="1">
    <source>
        <dbReference type="Pfam" id="PF07632"/>
    </source>
</evidence>
<dbReference type="Pfam" id="PF21027">
    <property type="entry name" value="Sde0182_C"/>
    <property type="match status" value="1"/>
</dbReference>
<dbReference type="InterPro" id="IPR013783">
    <property type="entry name" value="Ig-like_fold"/>
</dbReference>
<dbReference type="GO" id="GO:0016799">
    <property type="term" value="F:hydrolase activity, hydrolyzing N-glycosyl compounds"/>
    <property type="evidence" value="ECO:0007669"/>
    <property type="project" value="InterPro"/>
</dbReference>
<dbReference type="Pfam" id="PF07632">
    <property type="entry name" value="Sde182_NH-like"/>
    <property type="match status" value="1"/>
</dbReference>
<feature type="domain" description="Cellulose-binding Sde182 nucleoside hydrolase-like" evidence="1">
    <location>
        <begin position="52"/>
        <end position="357"/>
    </location>
</feature>
<comment type="caution">
    <text evidence="3">The sequence shown here is derived from an EMBL/GenBank/DDBJ whole genome shotgun (WGS) entry which is preliminary data.</text>
</comment>
<sequence length="509" mass="57969">MDNSKKGLSFGDQLTSKFVAKNVAYLTLLVSICFGCQLRPSDEESTEHEKIRTIILSDMTHDDGNSLIRYLYYSSYFDLEALIVTNQLPDFNFDDQGPWDKAMSILKAYKEELPQLRKHDPGLPDYEDLMAITKRGRGALPIIWLTNTLEFSDNIADRYVTSSWDSVYFHDWIGEGMTPKGEPKDSEGSDFLVEIFEKDDKRPIFIQAWGGTITLVQALHRFREKHGQEKFLQLLPKIHLFGILFQDITFEFFADFVKMQENTCADFGTAIPTYGEEPVSLGKVLYDNGHFWHYVWSRDPDWKKPIGPADVNGHGPMSEIYDNGGEGDSPSFFYLLSSVFGLNDPLDPTQGSWGSRFQSMGEGFPDSYFYTCGIEQTELSRWDEAVSNNFKNRLLWSTKDRGEVNREPKAVVNGDTTSKVLRVTGEPGEKITFDASASSDPDGDTLSFRWFRYKEADTYLGDFQMSNTTDKSLELVIPNDLKGYNIHLILEVSDSGTPSLLTYRRIILE</sequence>
<keyword evidence="4" id="KW-1185">Reference proteome</keyword>
<organism evidence="3 4">
    <name type="scientific">Mongoliibacter ruber</name>
    <dbReference type="NCBI Taxonomy" id="1750599"/>
    <lineage>
        <taxon>Bacteria</taxon>
        <taxon>Pseudomonadati</taxon>
        <taxon>Bacteroidota</taxon>
        <taxon>Cytophagia</taxon>
        <taxon>Cytophagales</taxon>
        <taxon>Cyclobacteriaceae</taxon>
        <taxon>Mongoliibacter</taxon>
    </lineage>
</organism>
<dbReference type="Gene3D" id="3.90.245.10">
    <property type="entry name" value="Ribonucleoside hydrolase-like"/>
    <property type="match status" value="1"/>
</dbReference>
<proteinExistence type="predicted"/>
<name>A0A2T0WSI0_9BACT</name>
<dbReference type="InterPro" id="IPR036452">
    <property type="entry name" value="Ribo_hydro-like"/>
</dbReference>
<protein>
    <submittedName>
        <fullName evidence="3">Uncharacterized protein DUF1593</fullName>
    </submittedName>
</protein>
<dbReference type="InterPro" id="IPR011483">
    <property type="entry name" value="Sde182_NH-like"/>
</dbReference>
<dbReference type="AlphaFoldDB" id="A0A2T0WSI0"/>
<evidence type="ECO:0000259" key="2">
    <source>
        <dbReference type="Pfam" id="PF21027"/>
    </source>
</evidence>
<dbReference type="EMBL" id="PVTR01000002">
    <property type="protein sequence ID" value="PRY89661.1"/>
    <property type="molecule type" value="Genomic_DNA"/>
</dbReference>
<dbReference type="InterPro" id="IPR048527">
    <property type="entry name" value="Sde182_C"/>
</dbReference>
<gene>
    <name evidence="3" type="ORF">CLW00_102137</name>
</gene>
<dbReference type="RefSeq" id="WP_106132666.1">
    <property type="nucleotide sequence ID" value="NZ_PVTR01000002.1"/>
</dbReference>
<accession>A0A2T0WSI0</accession>
<reference evidence="3 4" key="1">
    <citation type="submission" date="2018-03" db="EMBL/GenBank/DDBJ databases">
        <title>Genomic Encyclopedia of Archaeal and Bacterial Type Strains, Phase II (KMG-II): from individual species to whole genera.</title>
        <authorList>
            <person name="Goeker M."/>
        </authorList>
    </citation>
    <scope>NUCLEOTIDE SEQUENCE [LARGE SCALE GENOMIC DNA]</scope>
    <source>
        <strain evidence="3 4">DSM 27929</strain>
    </source>
</reference>